<dbReference type="InterPro" id="IPR001633">
    <property type="entry name" value="EAL_dom"/>
</dbReference>
<dbReference type="GO" id="GO:0071111">
    <property type="term" value="F:cyclic-guanylate-specific phosphodiesterase activity"/>
    <property type="evidence" value="ECO:0007669"/>
    <property type="project" value="InterPro"/>
</dbReference>
<dbReference type="Pfam" id="PF00563">
    <property type="entry name" value="EAL"/>
    <property type="match status" value="1"/>
</dbReference>
<feature type="domain" description="EAL" evidence="3">
    <location>
        <begin position="546"/>
        <end position="798"/>
    </location>
</feature>
<feature type="transmembrane region" description="Helical" evidence="2">
    <location>
        <begin position="112"/>
        <end position="132"/>
    </location>
</feature>
<feature type="region of interest" description="Disordered" evidence="1">
    <location>
        <begin position="801"/>
        <end position="834"/>
    </location>
</feature>
<dbReference type="Proteomes" id="UP000635606">
    <property type="component" value="Unassembled WGS sequence"/>
</dbReference>
<proteinExistence type="predicted"/>
<keyword evidence="2" id="KW-1133">Transmembrane helix</keyword>
<dbReference type="SMART" id="SM00267">
    <property type="entry name" value="GGDEF"/>
    <property type="match status" value="1"/>
</dbReference>
<dbReference type="CDD" id="cd01948">
    <property type="entry name" value="EAL"/>
    <property type="match status" value="1"/>
</dbReference>
<dbReference type="Pfam" id="PF00990">
    <property type="entry name" value="GGDEF"/>
    <property type="match status" value="1"/>
</dbReference>
<dbReference type="AlphaFoldDB" id="A0A8J3ZQP6"/>
<dbReference type="InterPro" id="IPR000160">
    <property type="entry name" value="GGDEF_dom"/>
</dbReference>
<evidence type="ECO:0000256" key="2">
    <source>
        <dbReference type="SAM" id="Phobius"/>
    </source>
</evidence>
<dbReference type="Gene3D" id="3.20.20.450">
    <property type="entry name" value="EAL domain"/>
    <property type="match status" value="1"/>
</dbReference>
<dbReference type="SMART" id="SM00052">
    <property type="entry name" value="EAL"/>
    <property type="match status" value="1"/>
</dbReference>
<evidence type="ECO:0000313" key="6">
    <source>
        <dbReference type="Proteomes" id="UP000635606"/>
    </source>
</evidence>
<sequence>MHWLKPLVYSIAALASVVMGLAVWQAWPGWQPGWQPALLVLFVALLQWAEINGRIRSTTVSLAPTSVAGLVCVIYARPSAAVVYACMGALIGKWLFKRQPAIKAIFNASKETLAVAAAVVVAHGLGFVPISLGPESRGVTPADIVAICAAAGAYALVEEVLGAPVLSIAGRLSMRHILMANLDIRYVVRLGALAAAVAMYLILLQSDVLLLAMPLLVYGIHLGTAMRIRTRSERETWQRLSRATDEFNSVDFDGVLRTAVIRAAELFSVHEVEVEVKQPPRLVRGDANDVLYDGPPAGAPASSGQAISIDLTTSADVASLGELRLLIHGGQITLSERENYTLSTFAAALRTAIRNATTFTETKRLSEINARAAAIDPLTELANRRKLTVYGEQVLATRPPNGVTALLLIDLNHFKEINDTLGHSAGDQVLVESARRLKATAQPDDLVARLGGDEFAILLVGLPAPALALSRAHGLLACLNPPMEVDGVRVSVEASGGVAVASSDGPGKRTVEELLRRADVAMYQAKRNGQRVVTFEQSRDTADVNMLSLGGEISRGIANKEFVVNFQPIVDLGTGDAVGAEALTRWSHPQHGDLAPNRFLDSIERSGQLGPFTEEVLDQALCAATVWADAGFEMPVSVNVTPRSLLDATFPDMVERQLSGREELAANLVIELTESVTLSQLEVVDDVLSRLRGLGLQLALDDFGTGYSSLATLARVPVQELKIDRSFVAAMDAPTETAVVRSTIELGRSLGLTVVAEGVESERQRAKLWEFGCPLAQGHLFAKPMPLAKLMTLLKAGPGGKPGRLAEPLHETGSVIRIPPSRRARGSQQAAEGS</sequence>
<dbReference type="InterPro" id="IPR050706">
    <property type="entry name" value="Cyclic-di-GMP_PDE-like"/>
</dbReference>
<evidence type="ECO:0000256" key="1">
    <source>
        <dbReference type="SAM" id="MobiDB-lite"/>
    </source>
</evidence>
<evidence type="ECO:0000259" key="4">
    <source>
        <dbReference type="PROSITE" id="PS50887"/>
    </source>
</evidence>
<dbReference type="SUPFAM" id="SSF141868">
    <property type="entry name" value="EAL domain-like"/>
    <property type="match status" value="1"/>
</dbReference>
<dbReference type="PROSITE" id="PS50883">
    <property type="entry name" value="EAL"/>
    <property type="match status" value="1"/>
</dbReference>
<dbReference type="PROSITE" id="PS50887">
    <property type="entry name" value="GGDEF"/>
    <property type="match status" value="1"/>
</dbReference>
<feature type="domain" description="GGDEF" evidence="4">
    <location>
        <begin position="402"/>
        <end position="538"/>
    </location>
</feature>
<dbReference type="PANTHER" id="PTHR33121">
    <property type="entry name" value="CYCLIC DI-GMP PHOSPHODIESTERASE PDEF"/>
    <property type="match status" value="1"/>
</dbReference>
<dbReference type="PANTHER" id="PTHR33121:SF70">
    <property type="entry name" value="SIGNALING PROTEIN YKOW"/>
    <property type="match status" value="1"/>
</dbReference>
<feature type="transmembrane region" description="Helical" evidence="2">
    <location>
        <begin position="144"/>
        <end position="166"/>
    </location>
</feature>
<feature type="transmembrane region" description="Helical" evidence="2">
    <location>
        <begin position="186"/>
        <end position="203"/>
    </location>
</feature>
<evidence type="ECO:0008006" key="7">
    <source>
        <dbReference type="Google" id="ProtNLM"/>
    </source>
</evidence>
<protein>
    <recommendedName>
        <fullName evidence="7">Diguanylate cyclase/phosphodiesterase</fullName>
    </recommendedName>
</protein>
<name>A0A8J3ZQP6_9ACTN</name>
<dbReference type="EMBL" id="BOPH01000016">
    <property type="protein sequence ID" value="GIJ66173.1"/>
    <property type="molecule type" value="Genomic_DNA"/>
</dbReference>
<feature type="transmembrane region" description="Helical" evidence="2">
    <location>
        <begin position="7"/>
        <end position="27"/>
    </location>
</feature>
<keyword evidence="6" id="KW-1185">Reference proteome</keyword>
<dbReference type="InterPro" id="IPR029787">
    <property type="entry name" value="Nucleotide_cyclase"/>
</dbReference>
<evidence type="ECO:0000313" key="5">
    <source>
        <dbReference type="EMBL" id="GIJ66173.1"/>
    </source>
</evidence>
<keyword evidence="2" id="KW-0812">Transmembrane</keyword>
<gene>
    <name evidence="5" type="ORF">Voc01_010900</name>
</gene>
<dbReference type="SUPFAM" id="SSF55073">
    <property type="entry name" value="Nucleotide cyclase"/>
    <property type="match status" value="1"/>
</dbReference>
<organism evidence="5 6">
    <name type="scientific">Virgisporangium ochraceum</name>
    <dbReference type="NCBI Taxonomy" id="65505"/>
    <lineage>
        <taxon>Bacteria</taxon>
        <taxon>Bacillati</taxon>
        <taxon>Actinomycetota</taxon>
        <taxon>Actinomycetes</taxon>
        <taxon>Micromonosporales</taxon>
        <taxon>Micromonosporaceae</taxon>
        <taxon>Virgisporangium</taxon>
    </lineage>
</organism>
<evidence type="ECO:0000259" key="3">
    <source>
        <dbReference type="PROSITE" id="PS50883"/>
    </source>
</evidence>
<reference evidence="5" key="1">
    <citation type="submission" date="2021-01" db="EMBL/GenBank/DDBJ databases">
        <title>Whole genome shotgun sequence of Virgisporangium ochraceum NBRC 16418.</title>
        <authorList>
            <person name="Komaki H."/>
            <person name="Tamura T."/>
        </authorList>
    </citation>
    <scope>NUCLEOTIDE SEQUENCE</scope>
    <source>
        <strain evidence="5">NBRC 16418</strain>
    </source>
</reference>
<dbReference type="InterPro" id="IPR035919">
    <property type="entry name" value="EAL_sf"/>
</dbReference>
<keyword evidence="2" id="KW-0472">Membrane</keyword>
<dbReference type="InterPro" id="IPR043128">
    <property type="entry name" value="Rev_trsase/Diguanyl_cyclase"/>
</dbReference>
<comment type="caution">
    <text evidence="5">The sequence shown here is derived from an EMBL/GenBank/DDBJ whole genome shotgun (WGS) entry which is preliminary data.</text>
</comment>
<dbReference type="CDD" id="cd01949">
    <property type="entry name" value="GGDEF"/>
    <property type="match status" value="1"/>
</dbReference>
<dbReference type="NCBIfam" id="TIGR00254">
    <property type="entry name" value="GGDEF"/>
    <property type="match status" value="1"/>
</dbReference>
<dbReference type="Gene3D" id="3.30.70.270">
    <property type="match status" value="1"/>
</dbReference>
<feature type="transmembrane region" description="Helical" evidence="2">
    <location>
        <begin position="82"/>
        <end position="100"/>
    </location>
</feature>
<accession>A0A8J3ZQP6</accession>